<sequence>MSDSHSYTPRLLLSLCSFVPLILGRVRPVPRSPMLSSAALPFQVTASVTKSRKVLLTSAVCASRRSPHHCGCVGSFLDPPTDNAPSFSSIVLIRTRSTGRPRQSVAIHQEAQHSGLTFTKSPRISFRLDPIPEHCPSPS</sequence>
<protein>
    <recommendedName>
        <fullName evidence="4">Secreted protein</fullName>
    </recommendedName>
</protein>
<evidence type="ECO:0000313" key="3">
    <source>
        <dbReference type="Proteomes" id="UP000660729"/>
    </source>
</evidence>
<proteinExistence type="predicted"/>
<comment type="caution">
    <text evidence="2">The sequence shown here is derived from an EMBL/GenBank/DDBJ whole genome shotgun (WGS) entry which is preliminary data.</text>
</comment>
<dbReference type="OrthoDB" id="10665614at2759"/>
<dbReference type="Proteomes" id="UP000660729">
    <property type="component" value="Unassembled WGS sequence"/>
</dbReference>
<accession>A0A8H6RBN2</accession>
<dbReference type="EMBL" id="JABCIY010000204">
    <property type="protein sequence ID" value="KAF7188880.1"/>
    <property type="molecule type" value="Genomic_DNA"/>
</dbReference>
<evidence type="ECO:0000313" key="2">
    <source>
        <dbReference type="EMBL" id="KAF7188880.1"/>
    </source>
</evidence>
<evidence type="ECO:0008006" key="4">
    <source>
        <dbReference type="Google" id="ProtNLM"/>
    </source>
</evidence>
<keyword evidence="3" id="KW-1185">Reference proteome</keyword>
<name>A0A8H6RBN2_9PEZI</name>
<evidence type="ECO:0000256" key="1">
    <source>
        <dbReference type="SAM" id="SignalP"/>
    </source>
</evidence>
<reference evidence="2" key="1">
    <citation type="submission" date="2020-04" db="EMBL/GenBank/DDBJ databases">
        <title>Draft genome resource of the tomato pathogen Pseudocercospora fuligena.</title>
        <authorList>
            <person name="Zaccaron A."/>
        </authorList>
    </citation>
    <scope>NUCLEOTIDE SEQUENCE</scope>
    <source>
        <strain evidence="2">PF001</strain>
    </source>
</reference>
<feature type="signal peptide" evidence="1">
    <location>
        <begin position="1"/>
        <end position="24"/>
    </location>
</feature>
<organism evidence="2 3">
    <name type="scientific">Pseudocercospora fuligena</name>
    <dbReference type="NCBI Taxonomy" id="685502"/>
    <lineage>
        <taxon>Eukaryota</taxon>
        <taxon>Fungi</taxon>
        <taxon>Dikarya</taxon>
        <taxon>Ascomycota</taxon>
        <taxon>Pezizomycotina</taxon>
        <taxon>Dothideomycetes</taxon>
        <taxon>Dothideomycetidae</taxon>
        <taxon>Mycosphaerellales</taxon>
        <taxon>Mycosphaerellaceae</taxon>
        <taxon>Pseudocercospora</taxon>
    </lineage>
</organism>
<gene>
    <name evidence="2" type="ORF">HII31_09803</name>
</gene>
<feature type="chain" id="PRO_5034905608" description="Secreted protein" evidence="1">
    <location>
        <begin position="25"/>
        <end position="139"/>
    </location>
</feature>
<dbReference type="AlphaFoldDB" id="A0A8H6RBN2"/>
<keyword evidence="1" id="KW-0732">Signal</keyword>